<proteinExistence type="predicted"/>
<dbReference type="HOGENOM" id="CLU_1455238_0_0_1"/>
<keyword evidence="1" id="KW-0472">Membrane</keyword>
<sequence length="200" mass="22514">MEKILQNYTLPVPVQERLDIETKGATAFSLMPVLTAALQLAVTQILMSPDVSRTLPHWIARIFIPLSTIGVISSFVASFTATIFTNFLARLPSATKRLIIHDPTSLPARNLLDNEVIPLRLLDPDNSAELLQEFGFTAWTGYSLLAIICLFISAGIFFLTLCVLLYHNAVKTPWQQKKTKLRDEMTVLLQARYSRDPYYS</sequence>
<organism evidence="2 3">
    <name type="scientific">Serendipita vermifera MAFF 305830</name>
    <dbReference type="NCBI Taxonomy" id="933852"/>
    <lineage>
        <taxon>Eukaryota</taxon>
        <taxon>Fungi</taxon>
        <taxon>Dikarya</taxon>
        <taxon>Basidiomycota</taxon>
        <taxon>Agaricomycotina</taxon>
        <taxon>Agaricomycetes</taxon>
        <taxon>Sebacinales</taxon>
        <taxon>Serendipitaceae</taxon>
        <taxon>Serendipita</taxon>
    </lineage>
</organism>
<gene>
    <name evidence="2" type="ORF">M408DRAFT_321152</name>
</gene>
<evidence type="ECO:0000256" key="1">
    <source>
        <dbReference type="SAM" id="Phobius"/>
    </source>
</evidence>
<feature type="transmembrane region" description="Helical" evidence="1">
    <location>
        <begin position="142"/>
        <end position="166"/>
    </location>
</feature>
<name>A0A0C3ATG4_SERVB</name>
<reference evidence="3" key="2">
    <citation type="submission" date="2015-01" db="EMBL/GenBank/DDBJ databases">
        <title>Evolutionary Origins and Diversification of the Mycorrhizal Mutualists.</title>
        <authorList>
            <consortium name="DOE Joint Genome Institute"/>
            <consortium name="Mycorrhizal Genomics Consortium"/>
            <person name="Kohler A."/>
            <person name="Kuo A."/>
            <person name="Nagy L.G."/>
            <person name="Floudas D."/>
            <person name="Copeland A."/>
            <person name="Barry K.W."/>
            <person name="Cichocki N."/>
            <person name="Veneault-Fourrey C."/>
            <person name="LaButti K."/>
            <person name="Lindquist E.A."/>
            <person name="Lipzen A."/>
            <person name="Lundell T."/>
            <person name="Morin E."/>
            <person name="Murat C."/>
            <person name="Riley R."/>
            <person name="Ohm R."/>
            <person name="Sun H."/>
            <person name="Tunlid A."/>
            <person name="Henrissat B."/>
            <person name="Grigoriev I.V."/>
            <person name="Hibbett D.S."/>
            <person name="Martin F."/>
        </authorList>
    </citation>
    <scope>NUCLEOTIDE SEQUENCE [LARGE SCALE GENOMIC DNA]</scope>
    <source>
        <strain evidence="3">MAFF 305830</strain>
    </source>
</reference>
<keyword evidence="1" id="KW-0812">Transmembrane</keyword>
<protein>
    <submittedName>
        <fullName evidence="2">Uncharacterized protein</fullName>
    </submittedName>
</protein>
<keyword evidence="1" id="KW-1133">Transmembrane helix</keyword>
<dbReference type="Proteomes" id="UP000054097">
    <property type="component" value="Unassembled WGS sequence"/>
</dbReference>
<evidence type="ECO:0000313" key="2">
    <source>
        <dbReference type="EMBL" id="KIM23309.1"/>
    </source>
</evidence>
<reference evidence="2 3" key="1">
    <citation type="submission" date="2014-04" db="EMBL/GenBank/DDBJ databases">
        <authorList>
            <consortium name="DOE Joint Genome Institute"/>
            <person name="Kuo A."/>
            <person name="Zuccaro A."/>
            <person name="Kohler A."/>
            <person name="Nagy L.G."/>
            <person name="Floudas D."/>
            <person name="Copeland A."/>
            <person name="Barry K.W."/>
            <person name="Cichocki N."/>
            <person name="Veneault-Fourrey C."/>
            <person name="LaButti K."/>
            <person name="Lindquist E.A."/>
            <person name="Lipzen A."/>
            <person name="Lundell T."/>
            <person name="Morin E."/>
            <person name="Murat C."/>
            <person name="Sun H."/>
            <person name="Tunlid A."/>
            <person name="Henrissat B."/>
            <person name="Grigoriev I.V."/>
            <person name="Hibbett D.S."/>
            <person name="Martin F."/>
            <person name="Nordberg H.P."/>
            <person name="Cantor M.N."/>
            <person name="Hua S.X."/>
        </authorList>
    </citation>
    <scope>NUCLEOTIDE SEQUENCE [LARGE SCALE GENOMIC DNA]</scope>
    <source>
        <strain evidence="2 3">MAFF 305830</strain>
    </source>
</reference>
<keyword evidence="3" id="KW-1185">Reference proteome</keyword>
<evidence type="ECO:0000313" key="3">
    <source>
        <dbReference type="Proteomes" id="UP000054097"/>
    </source>
</evidence>
<feature type="transmembrane region" description="Helical" evidence="1">
    <location>
        <begin position="58"/>
        <end position="84"/>
    </location>
</feature>
<dbReference type="AlphaFoldDB" id="A0A0C3ATG4"/>
<accession>A0A0C3ATG4</accession>
<dbReference type="EMBL" id="KN824339">
    <property type="protein sequence ID" value="KIM23309.1"/>
    <property type="molecule type" value="Genomic_DNA"/>
</dbReference>
<dbReference type="OrthoDB" id="10543735at2759"/>